<keyword evidence="6" id="KW-1185">Reference proteome</keyword>
<dbReference type="KEGG" id="ncon:LC1Nh_0286"/>
<reference evidence="6" key="1">
    <citation type="submission" date="2019-05" db="EMBL/GenBank/DDBJ databases">
        <title>Candidatus Nanohalobium constans, a novel model system to study the DPANN nano-sized archaea: genomic and physiological characterization of a nanoarchaeon co-cultured with its chitinotrophic host.</title>
        <authorList>
            <person name="La Cono V."/>
            <person name="Arcadi E."/>
            <person name="Crisafi F."/>
            <person name="Denaro R."/>
            <person name="La Spada G."/>
            <person name="Messina E."/>
            <person name="Smedile F."/>
            <person name="Toshchakov S.V."/>
            <person name="Shevchenko M.A."/>
            <person name="Golyshin P.N."/>
            <person name="Golyshina O.V."/>
            <person name="Ferrer M."/>
            <person name="Rohde M."/>
            <person name="Mushegian A."/>
            <person name="Sorokin D.Y."/>
            <person name="Giuliano L."/>
            <person name="Yakimov M.M."/>
        </authorList>
    </citation>
    <scope>NUCLEOTIDE SEQUENCE [LARGE SCALE GENOMIC DNA]</scope>
    <source>
        <strain evidence="6">LC1Nh</strain>
    </source>
</reference>
<dbReference type="EMBL" id="CP040089">
    <property type="protein sequence ID" value="QGA80189.1"/>
    <property type="molecule type" value="Genomic_DNA"/>
</dbReference>
<evidence type="ECO:0000256" key="1">
    <source>
        <dbReference type="ARBA" id="ARBA00001946"/>
    </source>
</evidence>
<accession>A0A5Q0UGT1</accession>
<dbReference type="Gene3D" id="3.90.79.10">
    <property type="entry name" value="Nucleoside Triphosphate Pyrophosphohydrolase"/>
    <property type="match status" value="1"/>
</dbReference>
<dbReference type="SUPFAM" id="SSF55811">
    <property type="entry name" value="Nudix"/>
    <property type="match status" value="1"/>
</dbReference>
<dbReference type="GO" id="GO:0016787">
    <property type="term" value="F:hydrolase activity"/>
    <property type="evidence" value="ECO:0007669"/>
    <property type="project" value="UniProtKB-KW"/>
</dbReference>
<evidence type="ECO:0000313" key="5">
    <source>
        <dbReference type="EMBL" id="QGA80189.1"/>
    </source>
</evidence>
<dbReference type="InterPro" id="IPR015797">
    <property type="entry name" value="NUDIX_hydrolase-like_dom_sf"/>
</dbReference>
<protein>
    <submittedName>
        <fullName evidence="5">Nucleoside triphosphatase</fullName>
    </submittedName>
</protein>
<evidence type="ECO:0000259" key="4">
    <source>
        <dbReference type="PROSITE" id="PS51462"/>
    </source>
</evidence>
<sequence length="142" mass="16033">MSHGRFRVVVKALITRSGEVLIGRKEEEEGHPISGQWHLLGGHLEHGESLHESVKREVKEETALDVDVSSLVESTTFAWGEDQETNSIQYLFHCEVSQGEAQPKDDLADVKWVKPSNLVEELGEEEAERVKESEKQKNLSEN</sequence>
<dbReference type="AlphaFoldDB" id="A0A5Q0UGT1"/>
<gene>
    <name evidence="5" type="primary">nudI</name>
    <name evidence="5" type="ORF">LC1Nh_0286</name>
</gene>
<dbReference type="PANTHER" id="PTHR43046:SF14">
    <property type="entry name" value="MUTT_NUDIX FAMILY PROTEIN"/>
    <property type="match status" value="1"/>
</dbReference>
<evidence type="ECO:0000256" key="3">
    <source>
        <dbReference type="SAM" id="MobiDB-lite"/>
    </source>
</evidence>
<dbReference type="InterPro" id="IPR000086">
    <property type="entry name" value="NUDIX_hydrolase_dom"/>
</dbReference>
<dbReference type="OrthoDB" id="40462at2157"/>
<name>A0A5Q0UGT1_9ARCH</name>
<proteinExistence type="predicted"/>
<feature type="domain" description="Nudix hydrolase" evidence="4">
    <location>
        <begin position="4"/>
        <end position="138"/>
    </location>
</feature>
<dbReference type="GeneID" id="42364669"/>
<evidence type="ECO:0000313" key="6">
    <source>
        <dbReference type="Proteomes" id="UP000377803"/>
    </source>
</evidence>
<dbReference type="Proteomes" id="UP000377803">
    <property type="component" value="Chromosome"/>
</dbReference>
<evidence type="ECO:0000256" key="2">
    <source>
        <dbReference type="ARBA" id="ARBA00022801"/>
    </source>
</evidence>
<feature type="region of interest" description="Disordered" evidence="3">
    <location>
        <begin position="121"/>
        <end position="142"/>
    </location>
</feature>
<feature type="compositionally biased region" description="Basic and acidic residues" evidence="3">
    <location>
        <begin position="128"/>
        <end position="142"/>
    </location>
</feature>
<keyword evidence="2" id="KW-0378">Hydrolase</keyword>
<dbReference type="PANTHER" id="PTHR43046">
    <property type="entry name" value="GDP-MANNOSE MANNOSYL HYDROLASE"/>
    <property type="match status" value="1"/>
</dbReference>
<organism evidence="5 6">
    <name type="scientific">Candidatus Nanohalobium constans</name>
    <dbReference type="NCBI Taxonomy" id="2565781"/>
    <lineage>
        <taxon>Archaea</taxon>
        <taxon>Candidatus Nanohalarchaeota</taxon>
        <taxon>Candidatus Nanohalobia</taxon>
        <taxon>Candidatus Nanohalobiales</taxon>
        <taxon>Candidatus Nanohalobiaceae</taxon>
        <taxon>Candidatus Nanohalobium</taxon>
    </lineage>
</organism>
<dbReference type="Pfam" id="PF00293">
    <property type="entry name" value="NUDIX"/>
    <property type="match status" value="1"/>
</dbReference>
<comment type="cofactor">
    <cofactor evidence="1">
        <name>Mg(2+)</name>
        <dbReference type="ChEBI" id="CHEBI:18420"/>
    </cofactor>
</comment>
<dbReference type="RefSeq" id="WP_153549928.1">
    <property type="nucleotide sequence ID" value="NZ_CP040089.1"/>
</dbReference>
<dbReference type="PROSITE" id="PS51462">
    <property type="entry name" value="NUDIX"/>
    <property type="match status" value="1"/>
</dbReference>